<keyword evidence="3" id="KW-1185">Reference proteome</keyword>
<name>A0A6A6B3E4_9PEZI</name>
<feature type="signal peptide" evidence="1">
    <location>
        <begin position="1"/>
        <end position="15"/>
    </location>
</feature>
<feature type="non-terminal residue" evidence="2">
    <location>
        <position position="1"/>
    </location>
</feature>
<proteinExistence type="predicted"/>
<dbReference type="Proteomes" id="UP000799438">
    <property type="component" value="Unassembled WGS sequence"/>
</dbReference>
<gene>
    <name evidence="2" type="ORF">K452DRAFT_340229</name>
</gene>
<protein>
    <submittedName>
        <fullName evidence="2">Uncharacterized protein</fullName>
    </submittedName>
</protein>
<dbReference type="GeneID" id="54302840"/>
<organism evidence="2 3">
    <name type="scientific">Aplosporella prunicola CBS 121167</name>
    <dbReference type="NCBI Taxonomy" id="1176127"/>
    <lineage>
        <taxon>Eukaryota</taxon>
        <taxon>Fungi</taxon>
        <taxon>Dikarya</taxon>
        <taxon>Ascomycota</taxon>
        <taxon>Pezizomycotina</taxon>
        <taxon>Dothideomycetes</taxon>
        <taxon>Dothideomycetes incertae sedis</taxon>
        <taxon>Botryosphaeriales</taxon>
        <taxon>Aplosporellaceae</taxon>
        <taxon>Aplosporella</taxon>
    </lineage>
</organism>
<accession>A0A6A6B3E4</accession>
<dbReference type="AlphaFoldDB" id="A0A6A6B3E4"/>
<dbReference type="EMBL" id="ML995502">
    <property type="protein sequence ID" value="KAF2137497.1"/>
    <property type="molecule type" value="Genomic_DNA"/>
</dbReference>
<evidence type="ECO:0000313" key="3">
    <source>
        <dbReference type="Proteomes" id="UP000799438"/>
    </source>
</evidence>
<dbReference type="RefSeq" id="XP_033393212.1">
    <property type="nucleotide sequence ID" value="XM_033545335.1"/>
</dbReference>
<sequence length="90" mass="9601">KTGLGFFAVTAFSLASSFGGLANQGKINAGTRLTTGSISSENAVIHYSSGAFVVVKCSTRDRKKYSSAQRLLHIRSGLDPTFMLQLFTPL</sequence>
<reference evidence="2" key="1">
    <citation type="journal article" date="2020" name="Stud. Mycol.">
        <title>101 Dothideomycetes genomes: a test case for predicting lifestyles and emergence of pathogens.</title>
        <authorList>
            <person name="Haridas S."/>
            <person name="Albert R."/>
            <person name="Binder M."/>
            <person name="Bloem J."/>
            <person name="Labutti K."/>
            <person name="Salamov A."/>
            <person name="Andreopoulos B."/>
            <person name="Baker S."/>
            <person name="Barry K."/>
            <person name="Bills G."/>
            <person name="Bluhm B."/>
            <person name="Cannon C."/>
            <person name="Castanera R."/>
            <person name="Culley D."/>
            <person name="Daum C."/>
            <person name="Ezra D."/>
            <person name="Gonzalez J."/>
            <person name="Henrissat B."/>
            <person name="Kuo A."/>
            <person name="Liang C."/>
            <person name="Lipzen A."/>
            <person name="Lutzoni F."/>
            <person name="Magnuson J."/>
            <person name="Mondo S."/>
            <person name="Nolan M."/>
            <person name="Ohm R."/>
            <person name="Pangilinan J."/>
            <person name="Park H.-J."/>
            <person name="Ramirez L."/>
            <person name="Alfaro M."/>
            <person name="Sun H."/>
            <person name="Tritt A."/>
            <person name="Yoshinaga Y."/>
            <person name="Zwiers L.-H."/>
            <person name="Turgeon B."/>
            <person name="Goodwin S."/>
            <person name="Spatafora J."/>
            <person name="Crous P."/>
            <person name="Grigoriev I."/>
        </authorList>
    </citation>
    <scope>NUCLEOTIDE SEQUENCE</scope>
    <source>
        <strain evidence="2">CBS 121167</strain>
    </source>
</reference>
<evidence type="ECO:0000313" key="2">
    <source>
        <dbReference type="EMBL" id="KAF2137497.1"/>
    </source>
</evidence>
<evidence type="ECO:0000256" key="1">
    <source>
        <dbReference type="SAM" id="SignalP"/>
    </source>
</evidence>
<feature type="chain" id="PRO_5025594904" evidence="1">
    <location>
        <begin position="16"/>
        <end position="90"/>
    </location>
</feature>
<keyword evidence="1" id="KW-0732">Signal</keyword>